<evidence type="ECO:0000256" key="2">
    <source>
        <dbReference type="ARBA" id="ARBA00022448"/>
    </source>
</evidence>
<dbReference type="InterPro" id="IPR011293">
    <property type="entry name" value="Ion_transpt_RnfA/RsxA"/>
</dbReference>
<keyword evidence="8 9" id="KW-0472">Membrane</keyword>
<evidence type="ECO:0000313" key="10">
    <source>
        <dbReference type="EMBL" id="HIX56040.1"/>
    </source>
</evidence>
<dbReference type="Proteomes" id="UP000886829">
    <property type="component" value="Unassembled WGS sequence"/>
</dbReference>
<dbReference type="NCBIfam" id="NF003481">
    <property type="entry name" value="PRK05151.1"/>
    <property type="match status" value="1"/>
</dbReference>
<feature type="transmembrane region" description="Helical" evidence="9">
    <location>
        <begin position="69"/>
        <end position="92"/>
    </location>
</feature>
<reference evidence="10" key="1">
    <citation type="journal article" date="2021" name="PeerJ">
        <title>Extensive microbial diversity within the chicken gut microbiome revealed by metagenomics and culture.</title>
        <authorList>
            <person name="Gilroy R."/>
            <person name="Ravi A."/>
            <person name="Getino M."/>
            <person name="Pursley I."/>
            <person name="Horton D.L."/>
            <person name="Alikhan N.F."/>
            <person name="Baker D."/>
            <person name="Gharbi K."/>
            <person name="Hall N."/>
            <person name="Watson M."/>
            <person name="Adriaenssens E.M."/>
            <person name="Foster-Nyarko E."/>
            <person name="Jarju S."/>
            <person name="Secka A."/>
            <person name="Antonio M."/>
            <person name="Oren A."/>
            <person name="Chaudhuri R.R."/>
            <person name="La Ragione R."/>
            <person name="Hildebrand F."/>
            <person name="Pallen M.J."/>
        </authorList>
    </citation>
    <scope>NUCLEOTIDE SEQUENCE</scope>
    <source>
        <strain evidence="10">USASDec5-558</strain>
    </source>
</reference>
<evidence type="ECO:0000313" key="11">
    <source>
        <dbReference type="Proteomes" id="UP000886829"/>
    </source>
</evidence>
<dbReference type="EC" id="7.-.-.-" evidence="9"/>
<dbReference type="AlphaFoldDB" id="A0A9D1WBJ8"/>
<feature type="transmembrane region" description="Helical" evidence="9">
    <location>
        <begin position="104"/>
        <end position="124"/>
    </location>
</feature>
<comment type="function">
    <text evidence="9">Part of a membrane-bound complex that couples electron transfer with translocation of ions across the membrane.</text>
</comment>
<comment type="subcellular location">
    <subcellularLocation>
        <location evidence="9">Cell inner membrane</location>
        <topology evidence="9">Multi-pass membrane protein</topology>
    </subcellularLocation>
    <subcellularLocation>
        <location evidence="1">Endomembrane system</location>
        <topology evidence="1">Multi-pass membrane protein</topology>
    </subcellularLocation>
</comment>
<evidence type="ECO:0000256" key="4">
    <source>
        <dbReference type="ARBA" id="ARBA00022692"/>
    </source>
</evidence>
<evidence type="ECO:0000256" key="8">
    <source>
        <dbReference type="ARBA" id="ARBA00023136"/>
    </source>
</evidence>
<dbReference type="InterPro" id="IPR050133">
    <property type="entry name" value="NqrDE/RnfAE_oxidrdctase"/>
</dbReference>
<dbReference type="Pfam" id="PF02508">
    <property type="entry name" value="Rnf-Nqr"/>
    <property type="match status" value="1"/>
</dbReference>
<reference evidence="10" key="2">
    <citation type="submission" date="2021-04" db="EMBL/GenBank/DDBJ databases">
        <authorList>
            <person name="Gilroy R."/>
        </authorList>
    </citation>
    <scope>NUCLEOTIDE SEQUENCE</scope>
    <source>
        <strain evidence="10">USASDec5-558</strain>
    </source>
</reference>
<evidence type="ECO:0000256" key="1">
    <source>
        <dbReference type="ARBA" id="ARBA00004127"/>
    </source>
</evidence>
<evidence type="ECO:0000256" key="3">
    <source>
        <dbReference type="ARBA" id="ARBA00022519"/>
    </source>
</evidence>
<dbReference type="HAMAP" id="MF_00459">
    <property type="entry name" value="RsxA_RnfA"/>
    <property type="match status" value="1"/>
</dbReference>
<accession>A0A9D1WBJ8</accession>
<comment type="caution">
    <text evidence="10">The sequence shown here is derived from an EMBL/GenBank/DDBJ whole genome shotgun (WGS) entry which is preliminary data.</text>
</comment>
<evidence type="ECO:0000256" key="9">
    <source>
        <dbReference type="HAMAP-Rule" id="MF_00459"/>
    </source>
</evidence>
<keyword evidence="9" id="KW-1003">Cell membrane</keyword>
<dbReference type="PIRSF" id="PIRSF006102">
    <property type="entry name" value="NQR_DE"/>
    <property type="match status" value="1"/>
</dbReference>
<feature type="transmembrane region" description="Helical" evidence="9">
    <location>
        <begin position="130"/>
        <end position="151"/>
    </location>
</feature>
<keyword evidence="3 9" id="KW-0997">Cell inner membrane</keyword>
<dbReference type="EMBL" id="DXEV01000022">
    <property type="protein sequence ID" value="HIX56040.1"/>
    <property type="molecule type" value="Genomic_DNA"/>
</dbReference>
<comment type="subunit">
    <text evidence="9">The complex is composed of six subunits: RnfA, RnfB, RnfC, RnfD, RnfE and RnfG.</text>
</comment>
<feature type="transmembrane region" description="Helical" evidence="9">
    <location>
        <begin position="38"/>
        <end position="63"/>
    </location>
</feature>
<protein>
    <recommendedName>
        <fullName evidence="9">Ion-translocating oxidoreductase complex subunit A</fullName>
        <ecNumber evidence="9">7.-.-.-</ecNumber>
    </recommendedName>
    <alternativeName>
        <fullName evidence="9">Rnf electron transport complex subunit A</fullName>
    </alternativeName>
</protein>
<dbReference type="InterPro" id="IPR003667">
    <property type="entry name" value="NqrDE/RnfAE"/>
</dbReference>
<comment type="similarity">
    <text evidence="9">Belongs to the NqrDE/RnfAE family.</text>
</comment>
<dbReference type="NCBIfam" id="TIGR01943">
    <property type="entry name" value="rnfA"/>
    <property type="match status" value="1"/>
</dbReference>
<evidence type="ECO:0000256" key="7">
    <source>
        <dbReference type="ARBA" id="ARBA00022989"/>
    </source>
</evidence>
<keyword evidence="5 9" id="KW-1278">Translocase</keyword>
<dbReference type="PANTHER" id="PTHR30335:SF0">
    <property type="entry name" value="ION-TRANSLOCATING OXIDOREDUCTASE COMPLEX SUBUNIT A"/>
    <property type="match status" value="1"/>
</dbReference>
<name>A0A9D1WBJ8_9GAMM</name>
<sequence>MIDALVLFFSASIVNNFVLVRFLGICPFIGVSSQLSAAVGMGGATTFVLVLSALLCTLANHYVLIPLGLISLDLIVDIIIIAVTVQLVEIVLKKTSYSLYQALGIYLPLITTNCIVLGLVLLNMSLEHSIINSVVYALGAGAGFTLVLTLFAAMRERLALNDVPTPFKGTAIALISAGLMSLAFMGFAGFTGSSV</sequence>
<evidence type="ECO:0000256" key="6">
    <source>
        <dbReference type="ARBA" id="ARBA00022982"/>
    </source>
</evidence>
<organism evidence="10 11">
    <name type="scientific">Candidatus Anaerobiospirillum pullistercoris</name>
    <dbReference type="NCBI Taxonomy" id="2838452"/>
    <lineage>
        <taxon>Bacteria</taxon>
        <taxon>Pseudomonadati</taxon>
        <taxon>Pseudomonadota</taxon>
        <taxon>Gammaproteobacteria</taxon>
        <taxon>Aeromonadales</taxon>
        <taxon>Succinivibrionaceae</taxon>
        <taxon>Anaerobiospirillum</taxon>
    </lineage>
</organism>
<keyword evidence="6 9" id="KW-0249">Electron transport</keyword>
<feature type="transmembrane region" description="Helical" evidence="9">
    <location>
        <begin position="171"/>
        <end position="190"/>
    </location>
</feature>
<keyword evidence="4 9" id="KW-0812">Transmembrane</keyword>
<dbReference type="GO" id="GO:0012505">
    <property type="term" value="C:endomembrane system"/>
    <property type="evidence" value="ECO:0007669"/>
    <property type="project" value="UniProtKB-SubCell"/>
</dbReference>
<evidence type="ECO:0000256" key="5">
    <source>
        <dbReference type="ARBA" id="ARBA00022967"/>
    </source>
</evidence>
<dbReference type="PANTHER" id="PTHR30335">
    <property type="entry name" value="INTEGRAL MEMBRANE PROTEIN OF SOXR-REDUCING COMPLEX"/>
    <property type="match status" value="1"/>
</dbReference>
<proteinExistence type="inferred from homology"/>
<keyword evidence="7 9" id="KW-1133">Transmembrane helix</keyword>
<gene>
    <name evidence="10" type="primary">rsxA</name>
    <name evidence="9" type="synonym">rnfA</name>
    <name evidence="10" type="ORF">H9850_01035</name>
</gene>
<dbReference type="GO" id="GO:0005886">
    <property type="term" value="C:plasma membrane"/>
    <property type="evidence" value="ECO:0007669"/>
    <property type="project" value="UniProtKB-SubCell"/>
</dbReference>
<feature type="transmembrane region" description="Helical" evidence="9">
    <location>
        <begin position="6"/>
        <end position="31"/>
    </location>
</feature>
<dbReference type="GO" id="GO:0022900">
    <property type="term" value="P:electron transport chain"/>
    <property type="evidence" value="ECO:0007669"/>
    <property type="project" value="UniProtKB-UniRule"/>
</dbReference>
<keyword evidence="2 9" id="KW-0813">Transport</keyword>